<dbReference type="OrthoDB" id="10661714at2759"/>
<protein>
    <submittedName>
        <fullName evidence="2">Uncharacterized protein</fullName>
    </submittedName>
</protein>
<name>A0A1Q9CPN5_SYMMI</name>
<evidence type="ECO:0000313" key="3">
    <source>
        <dbReference type="Proteomes" id="UP000186817"/>
    </source>
</evidence>
<comment type="caution">
    <text evidence="2">The sequence shown here is derived from an EMBL/GenBank/DDBJ whole genome shotgun (WGS) entry which is preliminary data.</text>
</comment>
<proteinExistence type="predicted"/>
<feature type="region of interest" description="Disordered" evidence="1">
    <location>
        <begin position="185"/>
        <end position="248"/>
    </location>
</feature>
<evidence type="ECO:0000313" key="2">
    <source>
        <dbReference type="EMBL" id="OLP84845.1"/>
    </source>
</evidence>
<dbReference type="Proteomes" id="UP000186817">
    <property type="component" value="Unassembled WGS sequence"/>
</dbReference>
<accession>A0A1Q9CPN5</accession>
<sequence>MIPLRRGSSLQSESWLRPVAGASGGEEKAGFAELLQQYGRELAYKTPDPTPDDPSGGLEADCSHDAGQRPAIVVGGWDADQNAAQTLKPVRENIQELGIDLDSDEAFVPGLRRGFAIIPIALRSGEQHEAYRGLQPHWDLKYPSWQDGLLPPHFLLYADDILLLVCHECEEEEEMVDVIVEVEEPPPVPAKPAKTKGVAAKGSKGQGGKGSVGKHKGKESKSREKTGKEERPSHEEAPEAATRQGDSIGAKQAISAEQAVGAESDDDKPAVGAATDCTPQALEAKARSFAMTLERHNMPDTYEVQMRACMSVTSLVSRSRAEIRSLFVEGKLIQTILEIMTFHPGSDELQKLFFELLVGLVAQGPEARSAAVEGGGLEATCRMLQEVQTWWPVGKLIREDDERRQRSDGIFTWSLTELNTLFNQYTVQIFVRDWPKPAYETRYPGGDANIKDVMKCVKEMHCVVARAHQILCWRENTVPGNPNETVAPPAGVSARLLLDGIPGIMSSAWAAVSWEIGATTTCDISRGRHVRVQEEASSLMLLIVRLSQVTWNQVQEAAQAYDDNMWFQALGPREQQIICFHDIVHPLGEQEEQSMDISQSLDRCSLQFARVSCLATNSKHWLRQPKRVLLGPEKLCLQGILCSRDSRSTSATQQLTEPCCRLMAGNAINHFNFVQGIVAAIATLPPKFFLA</sequence>
<organism evidence="2 3">
    <name type="scientific">Symbiodinium microadriaticum</name>
    <name type="common">Dinoflagellate</name>
    <name type="synonym">Zooxanthella microadriatica</name>
    <dbReference type="NCBI Taxonomy" id="2951"/>
    <lineage>
        <taxon>Eukaryota</taxon>
        <taxon>Sar</taxon>
        <taxon>Alveolata</taxon>
        <taxon>Dinophyceae</taxon>
        <taxon>Suessiales</taxon>
        <taxon>Symbiodiniaceae</taxon>
        <taxon>Symbiodinium</taxon>
    </lineage>
</organism>
<dbReference type="EMBL" id="LSRX01001014">
    <property type="protein sequence ID" value="OLP84845.1"/>
    <property type="molecule type" value="Genomic_DNA"/>
</dbReference>
<feature type="compositionally biased region" description="Basic and acidic residues" evidence="1">
    <location>
        <begin position="219"/>
        <end position="237"/>
    </location>
</feature>
<keyword evidence="3" id="KW-1185">Reference proteome</keyword>
<reference evidence="2 3" key="1">
    <citation type="submission" date="2016-02" db="EMBL/GenBank/DDBJ databases">
        <title>Genome analysis of coral dinoflagellate symbionts highlights evolutionary adaptations to a symbiotic lifestyle.</title>
        <authorList>
            <person name="Aranda M."/>
            <person name="Li Y."/>
            <person name="Liew Y.J."/>
            <person name="Baumgarten S."/>
            <person name="Simakov O."/>
            <person name="Wilson M."/>
            <person name="Piel J."/>
            <person name="Ashoor H."/>
            <person name="Bougouffa S."/>
            <person name="Bajic V.B."/>
            <person name="Ryu T."/>
            <person name="Ravasi T."/>
            <person name="Bayer T."/>
            <person name="Micklem G."/>
            <person name="Kim H."/>
            <person name="Bhak J."/>
            <person name="Lajeunesse T.C."/>
            <person name="Voolstra C.R."/>
        </authorList>
    </citation>
    <scope>NUCLEOTIDE SEQUENCE [LARGE SCALE GENOMIC DNA]</scope>
    <source>
        <strain evidence="2 3">CCMP2467</strain>
    </source>
</reference>
<dbReference type="Gene3D" id="1.25.10.10">
    <property type="entry name" value="Leucine-rich Repeat Variant"/>
    <property type="match status" value="1"/>
</dbReference>
<dbReference type="InterPro" id="IPR011989">
    <property type="entry name" value="ARM-like"/>
</dbReference>
<gene>
    <name evidence="2" type="ORF">AK812_SmicGene34239</name>
</gene>
<evidence type="ECO:0000256" key="1">
    <source>
        <dbReference type="SAM" id="MobiDB-lite"/>
    </source>
</evidence>
<dbReference type="AlphaFoldDB" id="A0A1Q9CPN5"/>